<dbReference type="PATRIC" id="fig|1240678.4.peg.3779"/>
<dbReference type="EMBL" id="JRKI01000026">
    <property type="protein sequence ID" value="KIZ16870.1"/>
    <property type="molecule type" value="Genomic_DNA"/>
</dbReference>
<organism evidence="1 2">
    <name type="scientific">Streptomyces natalensis ATCC 27448</name>
    <dbReference type="NCBI Taxonomy" id="1240678"/>
    <lineage>
        <taxon>Bacteria</taxon>
        <taxon>Bacillati</taxon>
        <taxon>Actinomycetota</taxon>
        <taxon>Actinomycetes</taxon>
        <taxon>Kitasatosporales</taxon>
        <taxon>Streptomycetaceae</taxon>
        <taxon>Streptomyces</taxon>
    </lineage>
</organism>
<dbReference type="AlphaFoldDB" id="A0A0D7CLY9"/>
<evidence type="ECO:0000313" key="1">
    <source>
        <dbReference type="EMBL" id="KIZ16870.1"/>
    </source>
</evidence>
<evidence type="ECO:0000313" key="2">
    <source>
        <dbReference type="Proteomes" id="UP000032458"/>
    </source>
</evidence>
<proteinExistence type="predicted"/>
<dbReference type="RefSeq" id="WP_030064856.1">
    <property type="nucleotide sequence ID" value="NZ_JRKI01000026.1"/>
</dbReference>
<dbReference type="Proteomes" id="UP000032458">
    <property type="component" value="Unassembled WGS sequence"/>
</dbReference>
<comment type="caution">
    <text evidence="1">The sequence shown here is derived from an EMBL/GenBank/DDBJ whole genome shotgun (WGS) entry which is preliminary data.</text>
</comment>
<reference evidence="1 2" key="1">
    <citation type="submission" date="2014-09" db="EMBL/GenBank/DDBJ databases">
        <title>Draft genome sequence of Streptomyces natalensis ATCC 27448, producer of the antifungal pimaricin.</title>
        <authorList>
            <person name="Mendes M.V."/>
            <person name="Beites T."/>
            <person name="Pires S."/>
            <person name="Santos C.L."/>
            <person name="Moradas-Ferreira P."/>
        </authorList>
    </citation>
    <scope>NUCLEOTIDE SEQUENCE [LARGE SCALE GENOMIC DNA]</scope>
    <source>
        <strain evidence="1 2">ATCC 27448</strain>
    </source>
</reference>
<gene>
    <name evidence="1" type="ORF">SNA_17950</name>
</gene>
<accession>A0A0D7CLY9</accession>
<keyword evidence="2" id="KW-1185">Reference proteome</keyword>
<protein>
    <submittedName>
        <fullName evidence="1">Uncharacterized protein</fullName>
    </submittedName>
</protein>
<name>A0A0D7CLY9_9ACTN</name>
<sequence length="84" mass="9288">MTSIRTFSGPIFLCKTCGQPCFEGKEAGLEHFMEQWDGIFCPMFPLAGERLEVGWDAMSLDDLKESYPDTYPYELAAGPDAVAG</sequence>